<organism evidence="7 8">
    <name type="scientific">Yersinia intermedia</name>
    <dbReference type="NCBI Taxonomy" id="631"/>
    <lineage>
        <taxon>Bacteria</taxon>
        <taxon>Pseudomonadati</taxon>
        <taxon>Pseudomonadota</taxon>
        <taxon>Gammaproteobacteria</taxon>
        <taxon>Enterobacterales</taxon>
        <taxon>Yersiniaceae</taxon>
        <taxon>Yersinia</taxon>
    </lineage>
</organism>
<keyword evidence="2" id="KW-0678">Repressor</keyword>
<reference evidence="7 8" key="1">
    <citation type="submission" date="2015-03" db="EMBL/GenBank/DDBJ databases">
        <authorList>
            <person name="Murphy D."/>
        </authorList>
    </citation>
    <scope>NUCLEOTIDE SEQUENCE [LARGE SCALE GENOMIC DNA]</scope>
    <source>
        <strain evidence="7 8">BR165/97</strain>
    </source>
</reference>
<protein>
    <submittedName>
        <fullName evidence="7">LysR family transcriptional regulator</fullName>
    </submittedName>
</protein>
<dbReference type="OrthoDB" id="8723543at2"/>
<evidence type="ECO:0000313" key="7">
    <source>
        <dbReference type="EMBL" id="CNF87329.1"/>
    </source>
</evidence>
<keyword evidence="5" id="KW-0804">Transcription</keyword>
<dbReference type="InterPro" id="IPR005119">
    <property type="entry name" value="LysR_subst-bd"/>
</dbReference>
<dbReference type="Proteomes" id="UP000038750">
    <property type="component" value="Unassembled WGS sequence"/>
</dbReference>
<keyword evidence="4" id="KW-0238">DNA-binding</keyword>
<dbReference type="Gene3D" id="3.40.190.290">
    <property type="match status" value="1"/>
</dbReference>
<dbReference type="CDD" id="cd08422">
    <property type="entry name" value="PBP2_CrgA_like"/>
    <property type="match status" value="1"/>
</dbReference>
<dbReference type="PRINTS" id="PR00039">
    <property type="entry name" value="HTHLYSR"/>
</dbReference>
<dbReference type="PANTHER" id="PTHR30537:SF5">
    <property type="entry name" value="HTH-TYPE TRANSCRIPTIONAL ACTIVATOR TTDR-RELATED"/>
    <property type="match status" value="1"/>
</dbReference>
<dbReference type="GO" id="GO:0006351">
    <property type="term" value="P:DNA-templated transcription"/>
    <property type="evidence" value="ECO:0007669"/>
    <property type="project" value="TreeGrafter"/>
</dbReference>
<evidence type="ECO:0000313" key="8">
    <source>
        <dbReference type="Proteomes" id="UP000038750"/>
    </source>
</evidence>
<dbReference type="GO" id="GO:0003700">
    <property type="term" value="F:DNA-binding transcription factor activity"/>
    <property type="evidence" value="ECO:0007669"/>
    <property type="project" value="InterPro"/>
</dbReference>
<dbReference type="Gene3D" id="1.10.10.10">
    <property type="entry name" value="Winged helix-like DNA-binding domain superfamily/Winged helix DNA-binding domain"/>
    <property type="match status" value="1"/>
</dbReference>
<dbReference type="SUPFAM" id="SSF46785">
    <property type="entry name" value="Winged helix' DNA-binding domain"/>
    <property type="match status" value="1"/>
</dbReference>
<dbReference type="PANTHER" id="PTHR30537">
    <property type="entry name" value="HTH-TYPE TRANSCRIPTIONAL REGULATOR"/>
    <property type="match status" value="1"/>
</dbReference>
<dbReference type="EMBL" id="CPZJ01000009">
    <property type="protein sequence ID" value="CNF87329.1"/>
    <property type="molecule type" value="Genomic_DNA"/>
</dbReference>
<sequence length="319" mass="35721">MIEPSLIGIDRIELMQTFIRIVEAGSLSAAAARLGTSQPTISRRLQTLERLLGLKLLQRTTHVMKLTDDGERCYSHAKALVENWNRMEDDLRAATDEPRGILRVLVPHAFGQDQLIKPLKDYLGRYPKMSVEWMLNDRRPDFIVEGIDCAIQVGAVTDPSVVAILLAEVPRIVVAAPELLNDKLLPLHPDQLQDLRWLALSSFYRNEVVLNHQTSGDIHRFSIQPQLSTDSLYALRNAALAGVGVGIASTWVVSEDLAQGRLVHLTPDWHGLPLPIYLVYPHASFYPARLRAFLDIMRHAMPSLAGTQPPAQQRKNTTK</sequence>
<evidence type="ECO:0000256" key="3">
    <source>
        <dbReference type="ARBA" id="ARBA00023015"/>
    </source>
</evidence>
<evidence type="ECO:0000256" key="5">
    <source>
        <dbReference type="ARBA" id="ARBA00023163"/>
    </source>
</evidence>
<evidence type="ECO:0000259" key="6">
    <source>
        <dbReference type="PROSITE" id="PS50931"/>
    </source>
</evidence>
<dbReference type="FunFam" id="1.10.10.10:FF:000001">
    <property type="entry name" value="LysR family transcriptional regulator"/>
    <property type="match status" value="1"/>
</dbReference>
<dbReference type="InterPro" id="IPR058163">
    <property type="entry name" value="LysR-type_TF_proteobact-type"/>
</dbReference>
<dbReference type="Pfam" id="PF03466">
    <property type="entry name" value="LysR_substrate"/>
    <property type="match status" value="1"/>
</dbReference>
<keyword evidence="3" id="KW-0805">Transcription regulation</keyword>
<dbReference type="SUPFAM" id="SSF53850">
    <property type="entry name" value="Periplasmic binding protein-like II"/>
    <property type="match status" value="1"/>
</dbReference>
<evidence type="ECO:0000256" key="2">
    <source>
        <dbReference type="ARBA" id="ARBA00022491"/>
    </source>
</evidence>
<accession>A0A0T9MAN1</accession>
<dbReference type="STRING" id="631.CH53_1601"/>
<gene>
    <name evidence="7" type="primary">dmlR_11</name>
    <name evidence="7" type="ORF">ERS008530_02340</name>
</gene>
<dbReference type="InterPro" id="IPR000847">
    <property type="entry name" value="LysR_HTH_N"/>
</dbReference>
<dbReference type="eggNOG" id="COG0583">
    <property type="taxonomic scope" value="Bacteria"/>
</dbReference>
<dbReference type="PROSITE" id="PS50931">
    <property type="entry name" value="HTH_LYSR"/>
    <property type="match status" value="1"/>
</dbReference>
<dbReference type="InterPro" id="IPR036388">
    <property type="entry name" value="WH-like_DNA-bd_sf"/>
</dbReference>
<dbReference type="Pfam" id="PF00126">
    <property type="entry name" value="HTH_1"/>
    <property type="match status" value="1"/>
</dbReference>
<dbReference type="AlphaFoldDB" id="A0A0T9MAN1"/>
<feature type="domain" description="HTH lysR-type" evidence="6">
    <location>
        <begin position="10"/>
        <end position="67"/>
    </location>
</feature>
<dbReference type="GO" id="GO:0043565">
    <property type="term" value="F:sequence-specific DNA binding"/>
    <property type="evidence" value="ECO:0007669"/>
    <property type="project" value="TreeGrafter"/>
</dbReference>
<evidence type="ECO:0000256" key="4">
    <source>
        <dbReference type="ARBA" id="ARBA00023125"/>
    </source>
</evidence>
<evidence type="ECO:0000256" key="1">
    <source>
        <dbReference type="ARBA" id="ARBA00009437"/>
    </source>
</evidence>
<dbReference type="InterPro" id="IPR036390">
    <property type="entry name" value="WH_DNA-bd_sf"/>
</dbReference>
<dbReference type="RefSeq" id="WP_050073674.1">
    <property type="nucleotide sequence ID" value="NZ_CPZJ01000009.1"/>
</dbReference>
<name>A0A0T9MAN1_YERIN</name>
<comment type="similarity">
    <text evidence="1">Belongs to the LysR transcriptional regulatory family.</text>
</comment>
<proteinExistence type="inferred from homology"/>